<dbReference type="AlphaFoldDB" id="A0A2N9IMS7"/>
<protein>
    <recommendedName>
        <fullName evidence="1">Reverse transcriptase zinc-binding domain-containing protein</fullName>
    </recommendedName>
</protein>
<dbReference type="Pfam" id="PF13966">
    <property type="entry name" value="zf-RVT"/>
    <property type="match status" value="1"/>
</dbReference>
<gene>
    <name evidence="2" type="ORF">FSB_LOCUS54779</name>
</gene>
<accession>A0A2N9IMS7</accession>
<evidence type="ECO:0000313" key="2">
    <source>
        <dbReference type="EMBL" id="SPD26897.1"/>
    </source>
</evidence>
<feature type="domain" description="Reverse transcriptase zinc-binding" evidence="1">
    <location>
        <begin position="55"/>
        <end position="109"/>
    </location>
</feature>
<dbReference type="InterPro" id="IPR026960">
    <property type="entry name" value="RVT-Znf"/>
</dbReference>
<reference evidence="2" key="1">
    <citation type="submission" date="2018-02" db="EMBL/GenBank/DDBJ databases">
        <authorList>
            <person name="Cohen D.B."/>
            <person name="Kent A.D."/>
        </authorList>
    </citation>
    <scope>NUCLEOTIDE SEQUENCE</scope>
</reference>
<evidence type="ECO:0000259" key="1">
    <source>
        <dbReference type="Pfam" id="PF13966"/>
    </source>
</evidence>
<organism evidence="2">
    <name type="scientific">Fagus sylvatica</name>
    <name type="common">Beechnut</name>
    <dbReference type="NCBI Taxonomy" id="28930"/>
    <lineage>
        <taxon>Eukaryota</taxon>
        <taxon>Viridiplantae</taxon>
        <taxon>Streptophyta</taxon>
        <taxon>Embryophyta</taxon>
        <taxon>Tracheophyta</taxon>
        <taxon>Spermatophyta</taxon>
        <taxon>Magnoliopsida</taxon>
        <taxon>eudicotyledons</taxon>
        <taxon>Gunneridae</taxon>
        <taxon>Pentapetalae</taxon>
        <taxon>rosids</taxon>
        <taxon>fabids</taxon>
        <taxon>Fagales</taxon>
        <taxon>Fagaceae</taxon>
        <taxon>Fagus</taxon>
    </lineage>
</organism>
<sequence length="161" mass="18811">MVALRCHSGTVYWDLTFIRYIQDWELGSLMDLLEFLYAKPRLGIGEDTICCGEDKIAFFVWSATMGRILTIGNLWRRDVMVLDWCCMCKNGGETVDHLLLHYSFAREIWSMVFGLFGVYWVMLSSTLELLECWQGSFGKHRNVFNWESCTSLFDVECLERT</sequence>
<proteinExistence type="predicted"/>
<dbReference type="EMBL" id="OIVN01006171">
    <property type="protein sequence ID" value="SPD26897.1"/>
    <property type="molecule type" value="Genomic_DNA"/>
</dbReference>
<name>A0A2N9IMS7_FAGSY</name>